<dbReference type="InterPro" id="IPR007634">
    <property type="entry name" value="RNA_pol_sigma_54_DNA-bd"/>
</dbReference>
<dbReference type="GO" id="GO:0016779">
    <property type="term" value="F:nucleotidyltransferase activity"/>
    <property type="evidence" value="ECO:0007669"/>
    <property type="project" value="UniProtKB-KW"/>
</dbReference>
<evidence type="ECO:0000256" key="1">
    <source>
        <dbReference type="ARBA" id="ARBA00008798"/>
    </source>
</evidence>
<evidence type="ECO:0000256" key="3">
    <source>
        <dbReference type="ARBA" id="ARBA00022679"/>
    </source>
</evidence>
<evidence type="ECO:0000259" key="10">
    <source>
        <dbReference type="Pfam" id="PF04963"/>
    </source>
</evidence>
<keyword evidence="4" id="KW-0548">Nucleotidyltransferase</keyword>
<keyword evidence="3" id="KW-0808">Transferase</keyword>
<dbReference type="GO" id="GO:0016987">
    <property type="term" value="F:sigma factor activity"/>
    <property type="evidence" value="ECO:0007669"/>
    <property type="project" value="UniProtKB-KW"/>
</dbReference>
<organism evidence="11 12">
    <name type="scientific">Facklamia languida CCUG 37842</name>
    <dbReference type="NCBI Taxonomy" id="883113"/>
    <lineage>
        <taxon>Bacteria</taxon>
        <taxon>Bacillati</taxon>
        <taxon>Bacillota</taxon>
        <taxon>Bacilli</taxon>
        <taxon>Lactobacillales</taxon>
        <taxon>Aerococcaceae</taxon>
        <taxon>Facklamia</taxon>
    </lineage>
</organism>
<evidence type="ECO:0000256" key="7">
    <source>
        <dbReference type="ARBA" id="ARBA00023125"/>
    </source>
</evidence>
<accession>H3NHM3</accession>
<dbReference type="GO" id="GO:0001216">
    <property type="term" value="F:DNA-binding transcription activator activity"/>
    <property type="evidence" value="ECO:0007669"/>
    <property type="project" value="InterPro"/>
</dbReference>
<comment type="similarity">
    <text evidence="1">Belongs to the sigma-54 factor family.</text>
</comment>
<evidence type="ECO:0000256" key="6">
    <source>
        <dbReference type="ARBA" id="ARBA00023082"/>
    </source>
</evidence>
<dbReference type="InterPro" id="IPR000394">
    <property type="entry name" value="RNA_pol_sigma_54"/>
</dbReference>
<keyword evidence="2" id="KW-0240">DNA-directed RNA polymerase</keyword>
<dbReference type="Gene3D" id="1.10.10.1330">
    <property type="entry name" value="RNA polymerase sigma-54 factor, core-binding domain"/>
    <property type="match status" value="1"/>
</dbReference>
<dbReference type="Proteomes" id="UP000006190">
    <property type="component" value="Unassembled WGS sequence"/>
</dbReference>
<gene>
    <name evidence="11" type="ORF">HMPREF9708_00558</name>
</gene>
<protein>
    <submittedName>
        <fullName evidence="11">RNA polymerase sigma-54 factor</fullName>
    </submittedName>
</protein>
<proteinExistence type="inferred from homology"/>
<evidence type="ECO:0000256" key="2">
    <source>
        <dbReference type="ARBA" id="ARBA00022478"/>
    </source>
</evidence>
<evidence type="ECO:0000259" key="9">
    <source>
        <dbReference type="Pfam" id="PF04552"/>
    </source>
</evidence>
<dbReference type="PANTHER" id="PTHR32248">
    <property type="entry name" value="RNA POLYMERASE SIGMA-54 FACTOR"/>
    <property type="match status" value="1"/>
</dbReference>
<dbReference type="PATRIC" id="fig|883113.3.peg.560"/>
<dbReference type="InterPro" id="IPR038709">
    <property type="entry name" value="RpoN_core-bd_sf"/>
</dbReference>
<dbReference type="OrthoDB" id="9814402at2"/>
<dbReference type="HOGENOM" id="CLU_020569_0_1_9"/>
<name>H3NHM3_9LACT</name>
<evidence type="ECO:0000256" key="8">
    <source>
        <dbReference type="ARBA" id="ARBA00023163"/>
    </source>
</evidence>
<dbReference type="Pfam" id="PF04963">
    <property type="entry name" value="Sigma54_CBD"/>
    <property type="match status" value="1"/>
</dbReference>
<dbReference type="RefSeq" id="WP_006308585.1">
    <property type="nucleotide sequence ID" value="NZ_JH601133.1"/>
</dbReference>
<dbReference type="PANTHER" id="PTHR32248:SF4">
    <property type="entry name" value="RNA POLYMERASE SIGMA-54 FACTOR"/>
    <property type="match status" value="1"/>
</dbReference>
<dbReference type="GO" id="GO:0006352">
    <property type="term" value="P:DNA-templated transcription initiation"/>
    <property type="evidence" value="ECO:0007669"/>
    <property type="project" value="InterPro"/>
</dbReference>
<keyword evidence="6" id="KW-0731">Sigma factor</keyword>
<feature type="domain" description="RNA polymerase sigma factor 54 core-binding" evidence="10">
    <location>
        <begin position="82"/>
        <end position="261"/>
    </location>
</feature>
<feature type="domain" description="RNA polymerase sigma factor 54 DNA-binding" evidence="9">
    <location>
        <begin position="275"/>
        <end position="419"/>
    </location>
</feature>
<dbReference type="AlphaFoldDB" id="H3NHM3"/>
<evidence type="ECO:0000256" key="4">
    <source>
        <dbReference type="ARBA" id="ARBA00022695"/>
    </source>
</evidence>
<dbReference type="GO" id="GO:0000428">
    <property type="term" value="C:DNA-directed RNA polymerase complex"/>
    <property type="evidence" value="ECO:0007669"/>
    <property type="project" value="UniProtKB-KW"/>
</dbReference>
<evidence type="ECO:0000256" key="5">
    <source>
        <dbReference type="ARBA" id="ARBA00023015"/>
    </source>
</evidence>
<dbReference type="eggNOG" id="COG1508">
    <property type="taxonomic scope" value="Bacteria"/>
</dbReference>
<evidence type="ECO:0000313" key="11">
    <source>
        <dbReference type="EMBL" id="EHR37929.1"/>
    </source>
</evidence>
<sequence>MQSGIRKPADYTKDQILSHPRLLDLLELNGEQLTFYFEDRLIENPFIEFDYPMERRVSDMTRTVNQVVSVHSGSDQTGPSVAQDLETFIYEQIMLYRQTPIRDIMMDLVDELDERGYLPQSYQDLALKFQKDPIMVLDAITLLQQLEPAGLAAYDLQQCLMLQTEQDSHAPEASYQLLADYFEELEREDYQAIAQQSGLSDPTIQACVAYYQTLRPEPASLFDRPHQDQLIPDVQVVQEKEGLQVVYNRQYHPKLRFNQVYYDEMSARQDAELMNYIQMHQKMYEDVSECLKIREALMLAVARMIVDQQIDFFKGEQAHPQPLLLKEIANSLNLPVSITRLVVMNKHLKIGNVVYAFNDFINVSGKVGRSGLSALNIQANIQSILSQAKGPLTNEDIVDKLSQQQIMISPQLVGRYRQNQSKQDDMKQD</sequence>
<dbReference type="STRING" id="883113.HMPREF9708_00558"/>
<keyword evidence="7" id="KW-0238">DNA-binding</keyword>
<dbReference type="InterPro" id="IPR007046">
    <property type="entry name" value="RNA_pol_sigma_54_core-bd"/>
</dbReference>
<evidence type="ECO:0000313" key="12">
    <source>
        <dbReference type="Proteomes" id="UP000006190"/>
    </source>
</evidence>
<dbReference type="PIRSF" id="PIRSF000774">
    <property type="entry name" value="RpoN"/>
    <property type="match status" value="1"/>
</dbReference>
<keyword evidence="12" id="KW-1185">Reference proteome</keyword>
<dbReference type="PROSITE" id="PS50044">
    <property type="entry name" value="SIGMA54_3"/>
    <property type="match status" value="1"/>
</dbReference>
<keyword evidence="5" id="KW-0805">Transcription regulation</keyword>
<dbReference type="Pfam" id="PF04552">
    <property type="entry name" value="Sigma54_DBD"/>
    <property type="match status" value="1"/>
</dbReference>
<dbReference type="EMBL" id="AGEG01000003">
    <property type="protein sequence ID" value="EHR37929.1"/>
    <property type="molecule type" value="Genomic_DNA"/>
</dbReference>
<dbReference type="GO" id="GO:0003677">
    <property type="term" value="F:DNA binding"/>
    <property type="evidence" value="ECO:0007669"/>
    <property type="project" value="UniProtKB-KW"/>
</dbReference>
<comment type="caution">
    <text evidence="11">The sequence shown here is derived from an EMBL/GenBank/DDBJ whole genome shotgun (WGS) entry which is preliminary data.</text>
</comment>
<keyword evidence="8" id="KW-0804">Transcription</keyword>
<reference evidence="11" key="1">
    <citation type="submission" date="2012-01" db="EMBL/GenBank/DDBJ databases">
        <title>The Genome Sequence of Facklamia languida CCUG 37842.</title>
        <authorList>
            <consortium name="The Broad Institute Genome Sequencing Platform"/>
            <person name="Earl A."/>
            <person name="Ward D."/>
            <person name="Feldgarden M."/>
            <person name="Gevers D."/>
            <person name="Huys G."/>
            <person name="Young S.K."/>
            <person name="Zeng Q."/>
            <person name="Gargeya S."/>
            <person name="Fitzgerald M."/>
            <person name="Haas B."/>
            <person name="Abouelleil A."/>
            <person name="Alvarado L."/>
            <person name="Arachchi H.M."/>
            <person name="Berlin A."/>
            <person name="Chapman S.B."/>
            <person name="Gearin G."/>
            <person name="Goldberg J."/>
            <person name="Griggs A."/>
            <person name="Gujja S."/>
            <person name="Hansen M."/>
            <person name="Heiman D."/>
            <person name="Howarth C."/>
            <person name="Larimer J."/>
            <person name="Lui A."/>
            <person name="MacDonald P.J.P."/>
            <person name="McCowen C."/>
            <person name="Montmayeur A."/>
            <person name="Murphy C."/>
            <person name="Neiman D."/>
            <person name="Pearson M."/>
            <person name="Priest M."/>
            <person name="Roberts A."/>
            <person name="Saif S."/>
            <person name="Shea T."/>
            <person name="Sisk P."/>
            <person name="Stolte C."/>
            <person name="Sykes S."/>
            <person name="Wortman J."/>
            <person name="Nusbaum C."/>
            <person name="Birren B."/>
        </authorList>
    </citation>
    <scope>NUCLEOTIDE SEQUENCE [LARGE SCALE GENOMIC DNA]</scope>
    <source>
        <strain evidence="11">CCUG 37842</strain>
    </source>
</reference>